<organism evidence="7 8">
    <name type="scientific">Neptunomonas antarctica</name>
    <dbReference type="NCBI Taxonomy" id="619304"/>
    <lineage>
        <taxon>Bacteria</taxon>
        <taxon>Pseudomonadati</taxon>
        <taxon>Pseudomonadota</taxon>
        <taxon>Gammaproteobacteria</taxon>
        <taxon>Oceanospirillales</taxon>
        <taxon>Oceanospirillaceae</taxon>
        <taxon>Neptunomonas</taxon>
    </lineage>
</organism>
<dbReference type="PRINTS" id="PR01021">
    <property type="entry name" value="OMPADOMAIN"/>
</dbReference>
<evidence type="ECO:0000313" key="7">
    <source>
        <dbReference type="EMBL" id="SIS94424.1"/>
    </source>
</evidence>
<dbReference type="PANTHER" id="PTHR30329:SF21">
    <property type="entry name" value="LIPOPROTEIN YIAD-RELATED"/>
    <property type="match status" value="1"/>
</dbReference>
<gene>
    <name evidence="7" type="ORF">SAMN05421760_108117</name>
</gene>
<feature type="signal peptide" evidence="5">
    <location>
        <begin position="1"/>
        <end position="21"/>
    </location>
</feature>
<feature type="chain" id="PRO_5009943594" description="OmpA-like domain-containing protein" evidence="5">
    <location>
        <begin position="22"/>
        <end position="330"/>
    </location>
</feature>
<accession>A0A1N7N7U2</accession>
<keyword evidence="5" id="KW-0732">Signal</keyword>
<dbReference type="OrthoDB" id="9792021at2"/>
<dbReference type="InterPro" id="IPR006665">
    <property type="entry name" value="OmpA-like"/>
</dbReference>
<evidence type="ECO:0000259" key="6">
    <source>
        <dbReference type="PROSITE" id="PS51123"/>
    </source>
</evidence>
<dbReference type="Pfam" id="PF16234">
    <property type="entry name" value="DUF4892"/>
    <property type="match status" value="1"/>
</dbReference>
<dbReference type="GO" id="GO:0009279">
    <property type="term" value="C:cell outer membrane"/>
    <property type="evidence" value="ECO:0007669"/>
    <property type="project" value="UniProtKB-SubCell"/>
</dbReference>
<dbReference type="InterPro" id="IPR036737">
    <property type="entry name" value="OmpA-like_sf"/>
</dbReference>
<dbReference type="InterPro" id="IPR050330">
    <property type="entry name" value="Bact_OuterMem_StrucFunc"/>
</dbReference>
<dbReference type="PANTHER" id="PTHR30329">
    <property type="entry name" value="STATOR ELEMENT OF FLAGELLAR MOTOR COMPLEX"/>
    <property type="match status" value="1"/>
</dbReference>
<dbReference type="SUPFAM" id="SSF103088">
    <property type="entry name" value="OmpA-like"/>
    <property type="match status" value="1"/>
</dbReference>
<proteinExistence type="predicted"/>
<reference evidence="8" key="1">
    <citation type="submission" date="2017-01" db="EMBL/GenBank/DDBJ databases">
        <authorList>
            <person name="Varghese N."/>
            <person name="Submissions S."/>
        </authorList>
    </citation>
    <scope>NUCLEOTIDE SEQUENCE [LARGE SCALE GENOMIC DNA]</scope>
    <source>
        <strain evidence="8">DSM 22306</strain>
    </source>
</reference>
<name>A0A1N7N7U2_9GAMM</name>
<dbReference type="CDD" id="cd07185">
    <property type="entry name" value="OmpA_C-like"/>
    <property type="match status" value="1"/>
</dbReference>
<dbReference type="Pfam" id="PF00691">
    <property type="entry name" value="OmpA"/>
    <property type="match status" value="1"/>
</dbReference>
<evidence type="ECO:0000256" key="1">
    <source>
        <dbReference type="ARBA" id="ARBA00004442"/>
    </source>
</evidence>
<dbReference type="RefSeq" id="WP_054341132.1">
    <property type="nucleotide sequence ID" value="NZ_FTOE01000008.1"/>
</dbReference>
<keyword evidence="8" id="KW-1185">Reference proteome</keyword>
<dbReference type="AlphaFoldDB" id="A0A1N7N7U2"/>
<comment type="subcellular location">
    <subcellularLocation>
        <location evidence="1">Cell outer membrane</location>
    </subcellularLocation>
</comment>
<evidence type="ECO:0000313" key="8">
    <source>
        <dbReference type="Proteomes" id="UP000185999"/>
    </source>
</evidence>
<dbReference type="EMBL" id="FTOE01000008">
    <property type="protein sequence ID" value="SIS94424.1"/>
    <property type="molecule type" value="Genomic_DNA"/>
</dbReference>
<keyword evidence="3" id="KW-0998">Cell outer membrane</keyword>
<evidence type="ECO:0000256" key="2">
    <source>
        <dbReference type="ARBA" id="ARBA00023136"/>
    </source>
</evidence>
<dbReference type="InterPro" id="IPR006664">
    <property type="entry name" value="OMP_bac"/>
</dbReference>
<evidence type="ECO:0000256" key="5">
    <source>
        <dbReference type="SAM" id="SignalP"/>
    </source>
</evidence>
<dbReference type="InterPro" id="IPR032608">
    <property type="entry name" value="DUF4892"/>
</dbReference>
<dbReference type="Proteomes" id="UP000185999">
    <property type="component" value="Unassembled WGS sequence"/>
</dbReference>
<evidence type="ECO:0000256" key="3">
    <source>
        <dbReference type="ARBA" id="ARBA00023237"/>
    </source>
</evidence>
<feature type="domain" description="OmpA-like" evidence="6">
    <location>
        <begin position="214"/>
        <end position="330"/>
    </location>
</feature>
<protein>
    <recommendedName>
        <fullName evidence="6">OmpA-like domain-containing protein</fullName>
    </recommendedName>
</protein>
<dbReference type="PROSITE" id="PS51123">
    <property type="entry name" value="OMPA_2"/>
    <property type="match status" value="1"/>
</dbReference>
<dbReference type="STRING" id="619304.SAMN05421760_108117"/>
<dbReference type="Gene3D" id="3.30.1330.60">
    <property type="entry name" value="OmpA-like domain"/>
    <property type="match status" value="1"/>
</dbReference>
<sequence>MKAFNIVVSLGLVLLSAPSVAKDDVRGSKDYPLISRFPDTYIQSYHQSEYEEFMVATGPLKTLDTKEALPPVMKLEGQVTSIGYAANDKKYSALQIYRNYEKALAKVGFEPIFSCKGDAECGQKFVTQMYWYGHQARQGRDKGLGAPNMSSKRYQYYYWSGKARIQDKELYAALLVGQYNGSAFASKVVLDIGEIEVLDTDRISINVDGMSKAISETGKVELEGVLFDTAKATLKTESSAVVKTIADYLKQNTEQSFYVVGHTDNQGDFAFNMKLSKDRANTVVHTLISEEGIDAKRLTSAGVGPVSPVRSNAIEKGKAANRRVELVLAE</sequence>
<keyword evidence="2 4" id="KW-0472">Membrane</keyword>
<evidence type="ECO:0000256" key="4">
    <source>
        <dbReference type="PROSITE-ProRule" id="PRU00473"/>
    </source>
</evidence>